<dbReference type="Proteomes" id="UP000589495">
    <property type="component" value="Unassembled WGS sequence"/>
</dbReference>
<feature type="chain" id="PRO_5029710787" evidence="2">
    <location>
        <begin position="23"/>
        <end position="403"/>
    </location>
</feature>
<accession>A0A7K5LLR8</accession>
<comment type="caution">
    <text evidence="4">The sequence shown here is derived from an EMBL/GenBank/DDBJ whole genome shotgun (WGS) entry which is preliminary data.</text>
</comment>
<evidence type="ECO:0000256" key="1">
    <source>
        <dbReference type="RuleBase" id="RU000411"/>
    </source>
</evidence>
<comment type="similarity">
    <text evidence="1">Belongs to the serpin family.</text>
</comment>
<dbReference type="InterPro" id="IPR042185">
    <property type="entry name" value="Serpin_sf_2"/>
</dbReference>
<gene>
    <name evidence="4" type="primary">Serpine3</name>
    <name evidence="4" type="ORF">VIRALT_R12538</name>
</gene>
<evidence type="ECO:0000256" key="2">
    <source>
        <dbReference type="SAM" id="SignalP"/>
    </source>
</evidence>
<dbReference type="Pfam" id="PF00079">
    <property type="entry name" value="Serpin"/>
    <property type="match status" value="1"/>
</dbReference>
<feature type="signal peptide" evidence="2">
    <location>
        <begin position="1"/>
        <end position="22"/>
    </location>
</feature>
<dbReference type="PANTHER" id="PTHR11461">
    <property type="entry name" value="SERINE PROTEASE INHIBITOR, SERPIN"/>
    <property type="match status" value="1"/>
</dbReference>
<dbReference type="PANTHER" id="PTHR11461:SF129">
    <property type="entry name" value="SERPIN E3"/>
    <property type="match status" value="1"/>
</dbReference>
<name>A0A7K5LLR8_VIRAL</name>
<dbReference type="InterPro" id="IPR000215">
    <property type="entry name" value="Serpin_fam"/>
</dbReference>
<evidence type="ECO:0000259" key="3">
    <source>
        <dbReference type="SMART" id="SM00093"/>
    </source>
</evidence>
<dbReference type="InterPro" id="IPR023796">
    <property type="entry name" value="Serpin_dom"/>
</dbReference>
<dbReference type="AlphaFoldDB" id="A0A7K5LLR8"/>
<proteinExistence type="inferred from homology"/>
<keyword evidence="2" id="KW-0732">Signal</keyword>
<dbReference type="SMART" id="SM00093">
    <property type="entry name" value="SERPIN"/>
    <property type="match status" value="1"/>
</dbReference>
<feature type="non-terminal residue" evidence="4">
    <location>
        <position position="1"/>
    </location>
</feature>
<dbReference type="Gene3D" id="3.30.497.10">
    <property type="entry name" value="Antithrombin, subunit I, domain 2"/>
    <property type="match status" value="1"/>
</dbReference>
<organism evidence="4 5">
    <name type="scientific">Vireo altiloquus</name>
    <name type="common">Black-whiskered vireo</name>
    <name type="synonym">Muscicapa altiloqua</name>
    <dbReference type="NCBI Taxonomy" id="34956"/>
    <lineage>
        <taxon>Eukaryota</taxon>
        <taxon>Metazoa</taxon>
        <taxon>Chordata</taxon>
        <taxon>Craniata</taxon>
        <taxon>Vertebrata</taxon>
        <taxon>Euteleostomi</taxon>
        <taxon>Archelosauria</taxon>
        <taxon>Archosauria</taxon>
        <taxon>Dinosauria</taxon>
        <taxon>Saurischia</taxon>
        <taxon>Theropoda</taxon>
        <taxon>Coelurosauria</taxon>
        <taxon>Aves</taxon>
        <taxon>Neognathae</taxon>
        <taxon>Neoaves</taxon>
        <taxon>Telluraves</taxon>
        <taxon>Australaves</taxon>
        <taxon>Passeriformes</taxon>
        <taxon>Corvoidea</taxon>
        <taxon>Vireonidae</taxon>
        <taxon>Vireoninae</taxon>
        <taxon>Vireo</taxon>
    </lineage>
</organism>
<dbReference type="SUPFAM" id="SSF56574">
    <property type="entry name" value="Serpins"/>
    <property type="match status" value="1"/>
</dbReference>
<dbReference type="InterPro" id="IPR036186">
    <property type="entry name" value="Serpin_sf"/>
</dbReference>
<dbReference type="GO" id="GO:0004867">
    <property type="term" value="F:serine-type endopeptidase inhibitor activity"/>
    <property type="evidence" value="ECO:0007669"/>
    <property type="project" value="InterPro"/>
</dbReference>
<feature type="non-terminal residue" evidence="4">
    <location>
        <position position="403"/>
    </location>
</feature>
<protein>
    <submittedName>
        <fullName evidence="4">SERP3 protein</fullName>
    </submittedName>
</protein>
<evidence type="ECO:0000313" key="4">
    <source>
        <dbReference type="EMBL" id="NWT19101.1"/>
    </source>
</evidence>
<sequence length="403" mass="44550">LVFMLPILFSAFILYACCLTKGKCISYDELKELKTEFAISLYRHVSEAGNTTNLVVSPASVAGSLELLQFGAQGNTFTELQDALGYSIHGNVSKKILIALYFVITTDSIQGTVVQLGCSLLVDAGVQLSPDFAARAARWANSSLLQTNLTDPNTTHTQQWIPTQPADGNVRGTTLESTGSSLSQVTLVSTLYFRSMWQNKFSFMDTQMLPFTTPEGSTLKVPTMHHTAEVNYGQFQTAALEAFSVVELPYLGEKLSMFLVLPSHKRTPLSQIESHLSAKTITLWANSLKRTKMDILLPRFSIQSLFDLKTVFSALGIRDAFDPITANFKGISEQDSLYISEAIHKAEIEVTEDGTKASGATAMVLLKRSRTPIFKADRPFTFFLRQAKTGMHALPFRNRIPHK</sequence>
<dbReference type="Gene3D" id="2.30.39.10">
    <property type="entry name" value="Alpha-1-antitrypsin, domain 1"/>
    <property type="match status" value="1"/>
</dbReference>
<reference evidence="4 5" key="1">
    <citation type="submission" date="2019-09" db="EMBL/GenBank/DDBJ databases">
        <title>Bird 10,000 Genomes (B10K) Project - Family phase.</title>
        <authorList>
            <person name="Zhang G."/>
        </authorList>
    </citation>
    <scope>NUCLEOTIDE SEQUENCE [LARGE SCALE GENOMIC DNA]</scope>
    <source>
        <strain evidence="4">B10K-DU-001-22</strain>
        <tissue evidence="4">Muscle</tissue>
    </source>
</reference>
<dbReference type="EMBL" id="VZRF01013008">
    <property type="protein sequence ID" value="NWT19101.1"/>
    <property type="molecule type" value="Genomic_DNA"/>
</dbReference>
<dbReference type="InterPro" id="IPR042178">
    <property type="entry name" value="Serpin_sf_1"/>
</dbReference>
<evidence type="ECO:0000313" key="5">
    <source>
        <dbReference type="Proteomes" id="UP000589495"/>
    </source>
</evidence>
<keyword evidence="5" id="KW-1185">Reference proteome</keyword>
<feature type="domain" description="Serpin" evidence="3">
    <location>
        <begin position="39"/>
        <end position="403"/>
    </location>
</feature>
<dbReference type="GO" id="GO:0005615">
    <property type="term" value="C:extracellular space"/>
    <property type="evidence" value="ECO:0007669"/>
    <property type="project" value="InterPro"/>
</dbReference>